<comment type="caution">
    <text evidence="2">The sequence shown here is derived from an EMBL/GenBank/DDBJ whole genome shotgun (WGS) entry which is preliminary data.</text>
</comment>
<dbReference type="EMBL" id="CAJHNJ030000064">
    <property type="protein sequence ID" value="CAG9133585.1"/>
    <property type="molecule type" value="Genomic_DNA"/>
</dbReference>
<keyword evidence="3" id="KW-1185">Reference proteome</keyword>
<feature type="region of interest" description="Disordered" evidence="1">
    <location>
        <begin position="1"/>
        <end position="116"/>
    </location>
</feature>
<sequence>MSVVGGRPPLPLPSPPLPGRQSAPLSRPDTTARIADPTNRLLPFTAVASHRVEREPGRSPAPAARKKAPPPRSNGQLAPAADPAETRTVCVRVRRTEEVRGGGAGAPGEGTSDAIT</sequence>
<evidence type="ECO:0000256" key="1">
    <source>
        <dbReference type="SAM" id="MobiDB-lite"/>
    </source>
</evidence>
<organism evidence="2 3">
    <name type="scientific">Plutella xylostella</name>
    <name type="common">Diamondback moth</name>
    <name type="synonym">Plutella maculipennis</name>
    <dbReference type="NCBI Taxonomy" id="51655"/>
    <lineage>
        <taxon>Eukaryota</taxon>
        <taxon>Metazoa</taxon>
        <taxon>Ecdysozoa</taxon>
        <taxon>Arthropoda</taxon>
        <taxon>Hexapoda</taxon>
        <taxon>Insecta</taxon>
        <taxon>Pterygota</taxon>
        <taxon>Neoptera</taxon>
        <taxon>Endopterygota</taxon>
        <taxon>Lepidoptera</taxon>
        <taxon>Glossata</taxon>
        <taxon>Ditrysia</taxon>
        <taxon>Yponomeutoidea</taxon>
        <taxon>Plutellidae</taxon>
        <taxon>Plutella</taxon>
    </lineage>
</organism>
<proteinExistence type="predicted"/>
<reference evidence="2" key="1">
    <citation type="submission" date="2020-11" db="EMBL/GenBank/DDBJ databases">
        <authorList>
            <person name="Whiteford S."/>
        </authorList>
    </citation>
    <scope>NUCLEOTIDE SEQUENCE</scope>
</reference>
<feature type="compositionally biased region" description="Pro residues" evidence="1">
    <location>
        <begin position="8"/>
        <end position="18"/>
    </location>
</feature>
<evidence type="ECO:0000313" key="3">
    <source>
        <dbReference type="Proteomes" id="UP000653454"/>
    </source>
</evidence>
<gene>
    <name evidence="2" type="ORF">PLXY2_LOCUS11828</name>
</gene>
<protein>
    <submittedName>
        <fullName evidence="2">(diamondback moth) hypothetical protein</fullName>
    </submittedName>
</protein>
<evidence type="ECO:0000313" key="2">
    <source>
        <dbReference type="EMBL" id="CAG9133585.1"/>
    </source>
</evidence>
<accession>A0A8S4FYD5</accession>
<name>A0A8S4FYD5_PLUXY</name>
<dbReference type="Proteomes" id="UP000653454">
    <property type="component" value="Unassembled WGS sequence"/>
</dbReference>
<dbReference type="AlphaFoldDB" id="A0A8S4FYD5"/>